<protein>
    <submittedName>
        <fullName evidence="1">Uncharacterized protein</fullName>
    </submittedName>
</protein>
<sequence>MLATRLQRLTCGEAGRSDRNVIESNVGVGAFLPHSRHLHVESGAKHIPYQGGGRRPVLFDGHQQRAVEVSVKEQEVPWGRTIEKLVSSDSSPGRVMGGHGPATGIRNPACGQCPIYFLIAPSRVLGCTQQVDKLARLTNALSTDRSRRSESYSLGHLYVLMDTFSDRLVKHTLCTFFVLDCSFKPEEGLRCLPPPPHCLLLLTASSSLPRAHLLLLPFAILSLAACALR</sequence>
<reference evidence="1 2" key="1">
    <citation type="submission" date="2019-03" db="EMBL/GenBank/DDBJ databases">
        <title>First draft genome of Liparis tanakae, snailfish: a comprehensive survey of snailfish specific genes.</title>
        <authorList>
            <person name="Kim W."/>
            <person name="Song I."/>
            <person name="Jeong J.-H."/>
            <person name="Kim D."/>
            <person name="Kim S."/>
            <person name="Ryu S."/>
            <person name="Song J.Y."/>
            <person name="Lee S.K."/>
        </authorList>
    </citation>
    <scope>NUCLEOTIDE SEQUENCE [LARGE SCALE GENOMIC DNA]</scope>
    <source>
        <tissue evidence="1">Muscle</tissue>
    </source>
</reference>
<dbReference type="Proteomes" id="UP000314294">
    <property type="component" value="Unassembled WGS sequence"/>
</dbReference>
<dbReference type="EMBL" id="SRLO01000028">
    <property type="protein sequence ID" value="TNN84276.1"/>
    <property type="molecule type" value="Genomic_DNA"/>
</dbReference>
<comment type="caution">
    <text evidence="1">The sequence shown here is derived from an EMBL/GenBank/DDBJ whole genome shotgun (WGS) entry which is preliminary data.</text>
</comment>
<name>A0A4Z2J268_9TELE</name>
<accession>A0A4Z2J268</accession>
<gene>
    <name evidence="1" type="ORF">EYF80_005603</name>
</gene>
<dbReference type="AlphaFoldDB" id="A0A4Z2J268"/>
<organism evidence="1 2">
    <name type="scientific">Liparis tanakae</name>
    <name type="common">Tanaka's snailfish</name>
    <dbReference type="NCBI Taxonomy" id="230148"/>
    <lineage>
        <taxon>Eukaryota</taxon>
        <taxon>Metazoa</taxon>
        <taxon>Chordata</taxon>
        <taxon>Craniata</taxon>
        <taxon>Vertebrata</taxon>
        <taxon>Euteleostomi</taxon>
        <taxon>Actinopterygii</taxon>
        <taxon>Neopterygii</taxon>
        <taxon>Teleostei</taxon>
        <taxon>Neoteleostei</taxon>
        <taxon>Acanthomorphata</taxon>
        <taxon>Eupercaria</taxon>
        <taxon>Perciformes</taxon>
        <taxon>Cottioidei</taxon>
        <taxon>Cottales</taxon>
        <taxon>Liparidae</taxon>
        <taxon>Liparis</taxon>
    </lineage>
</organism>
<evidence type="ECO:0000313" key="2">
    <source>
        <dbReference type="Proteomes" id="UP000314294"/>
    </source>
</evidence>
<keyword evidence="2" id="KW-1185">Reference proteome</keyword>
<proteinExistence type="predicted"/>
<evidence type="ECO:0000313" key="1">
    <source>
        <dbReference type="EMBL" id="TNN84276.1"/>
    </source>
</evidence>